<dbReference type="EMBL" id="JAEKLZ010000110">
    <property type="protein sequence ID" value="MBW8724494.1"/>
    <property type="molecule type" value="Genomic_DNA"/>
</dbReference>
<name>A0A952KJA0_9PROT</name>
<evidence type="ECO:0000256" key="3">
    <source>
        <dbReference type="ARBA" id="ARBA00022741"/>
    </source>
</evidence>
<evidence type="ECO:0000313" key="8">
    <source>
        <dbReference type="EMBL" id="MBW8724494.1"/>
    </source>
</evidence>
<dbReference type="PROSITE" id="PS00211">
    <property type="entry name" value="ABC_TRANSPORTER_1"/>
    <property type="match status" value="1"/>
</dbReference>
<evidence type="ECO:0000313" key="9">
    <source>
        <dbReference type="Proteomes" id="UP000700706"/>
    </source>
</evidence>
<dbReference type="Proteomes" id="UP000700706">
    <property type="component" value="Unassembled WGS sequence"/>
</dbReference>
<dbReference type="InterPro" id="IPR003439">
    <property type="entry name" value="ABC_transporter-like_ATP-bd"/>
</dbReference>
<comment type="similarity">
    <text evidence="1">Belongs to the ABC transporter superfamily.</text>
</comment>
<evidence type="ECO:0000256" key="1">
    <source>
        <dbReference type="ARBA" id="ARBA00005417"/>
    </source>
</evidence>
<keyword evidence="3" id="KW-0547">Nucleotide-binding</keyword>
<dbReference type="InterPro" id="IPR027417">
    <property type="entry name" value="P-loop_NTPase"/>
</dbReference>
<dbReference type="InterPro" id="IPR003593">
    <property type="entry name" value="AAA+_ATPase"/>
</dbReference>
<keyword evidence="4 8" id="KW-0067">ATP-binding</keyword>
<proteinExistence type="inferred from homology"/>
<sequence length="273" mass="29383">MAVNPVTLELRDVSVAYGRRAVLHGITTPVMTGGEVTAVIGPNAVGKSSLFRRIAGLIGGSGEVLIDGRPVGSWTQGDPSRPCHLPQEAAVNAVLTVLESVLLARKSSAGWRVDDSDLDAVTRTLALLEIDDLAMRNLGELSGGQKQLVSIAQALARDPRILLMDEPTSALDLQRQVEVLTLVRDLARSRGLCVLIALHDLNQAVRFTDRVLVLKEGRVAACGEPRTVVTAAMLREVYGIEARIETCSDGMPMVLADRSIRRRRIAVDRLAAE</sequence>
<dbReference type="GO" id="GO:0016887">
    <property type="term" value="F:ATP hydrolysis activity"/>
    <property type="evidence" value="ECO:0007669"/>
    <property type="project" value="InterPro"/>
</dbReference>
<dbReference type="SMART" id="SM00382">
    <property type="entry name" value="AAA"/>
    <property type="match status" value="1"/>
</dbReference>
<comment type="caution">
    <text evidence="8">The sequence shown here is derived from an EMBL/GenBank/DDBJ whole genome shotgun (WGS) entry which is preliminary data.</text>
</comment>
<dbReference type="FunFam" id="3.40.50.300:FF:000134">
    <property type="entry name" value="Iron-enterobactin ABC transporter ATP-binding protein"/>
    <property type="match status" value="1"/>
</dbReference>
<protein>
    <submittedName>
        <fullName evidence="8">ABC transporter ATP-binding protein</fullName>
    </submittedName>
</protein>
<feature type="domain" description="ABC transporter" evidence="7">
    <location>
        <begin position="8"/>
        <end position="241"/>
    </location>
</feature>
<evidence type="ECO:0000259" key="7">
    <source>
        <dbReference type="PROSITE" id="PS50893"/>
    </source>
</evidence>
<dbReference type="Pfam" id="PF00005">
    <property type="entry name" value="ABC_tran"/>
    <property type="match status" value="1"/>
</dbReference>
<accession>A0A952KJA0</accession>
<dbReference type="PANTHER" id="PTHR42794:SF1">
    <property type="entry name" value="HEMIN IMPORT ATP-BINDING PROTEIN HMUV"/>
    <property type="match status" value="1"/>
</dbReference>
<evidence type="ECO:0000256" key="5">
    <source>
        <dbReference type="ARBA" id="ARBA00022967"/>
    </source>
</evidence>
<dbReference type="PROSITE" id="PS50893">
    <property type="entry name" value="ABC_TRANSPORTER_2"/>
    <property type="match status" value="1"/>
</dbReference>
<gene>
    <name evidence="8" type="ORF">JF625_04970</name>
</gene>
<evidence type="ECO:0000256" key="2">
    <source>
        <dbReference type="ARBA" id="ARBA00022448"/>
    </source>
</evidence>
<reference evidence="8" key="1">
    <citation type="submission" date="2020-06" db="EMBL/GenBank/DDBJ databases">
        <title>Stable isotope informed genome-resolved metagenomics uncovers potential trophic interactions in rhizosphere soil.</title>
        <authorList>
            <person name="Starr E.P."/>
            <person name="Shi S."/>
            <person name="Blazewicz S.J."/>
            <person name="Koch B.J."/>
            <person name="Probst A.J."/>
            <person name="Hungate B.A."/>
            <person name="Pett-Ridge J."/>
            <person name="Firestone M.K."/>
            <person name="Banfield J.F."/>
        </authorList>
    </citation>
    <scope>NUCLEOTIDE SEQUENCE</scope>
    <source>
        <strain evidence="8">YM_69_17</strain>
    </source>
</reference>
<dbReference type="CDD" id="cd03214">
    <property type="entry name" value="ABC_Iron-Siderophores_B12_Hemin"/>
    <property type="match status" value="1"/>
</dbReference>
<dbReference type="Gene3D" id="3.40.50.300">
    <property type="entry name" value="P-loop containing nucleotide triphosphate hydrolases"/>
    <property type="match status" value="1"/>
</dbReference>
<comment type="function">
    <text evidence="6">Part of the ABC transporter complex HmuTUV involved in hemin import. Responsible for energy coupling to the transport system.</text>
</comment>
<dbReference type="AlphaFoldDB" id="A0A952KJA0"/>
<evidence type="ECO:0000256" key="6">
    <source>
        <dbReference type="ARBA" id="ARBA00037066"/>
    </source>
</evidence>
<evidence type="ECO:0000256" key="4">
    <source>
        <dbReference type="ARBA" id="ARBA00022840"/>
    </source>
</evidence>
<dbReference type="SUPFAM" id="SSF52540">
    <property type="entry name" value="P-loop containing nucleoside triphosphate hydrolases"/>
    <property type="match status" value="1"/>
</dbReference>
<dbReference type="InterPro" id="IPR017871">
    <property type="entry name" value="ABC_transporter-like_CS"/>
</dbReference>
<keyword evidence="5" id="KW-1278">Translocase</keyword>
<organism evidence="8 9">
    <name type="scientific">Inquilinus limosus</name>
    <dbReference type="NCBI Taxonomy" id="171674"/>
    <lineage>
        <taxon>Bacteria</taxon>
        <taxon>Pseudomonadati</taxon>
        <taxon>Pseudomonadota</taxon>
        <taxon>Alphaproteobacteria</taxon>
        <taxon>Rhodospirillales</taxon>
        <taxon>Rhodospirillaceae</taxon>
        <taxon>Inquilinus</taxon>
    </lineage>
</organism>
<dbReference type="PANTHER" id="PTHR42794">
    <property type="entry name" value="HEMIN IMPORT ATP-BINDING PROTEIN HMUV"/>
    <property type="match status" value="1"/>
</dbReference>
<dbReference type="GO" id="GO:0005524">
    <property type="term" value="F:ATP binding"/>
    <property type="evidence" value="ECO:0007669"/>
    <property type="project" value="UniProtKB-KW"/>
</dbReference>
<keyword evidence="2" id="KW-0813">Transport</keyword>